<dbReference type="Proteomes" id="UP001596528">
    <property type="component" value="Unassembled WGS sequence"/>
</dbReference>
<evidence type="ECO:0000313" key="2">
    <source>
        <dbReference type="Proteomes" id="UP001596528"/>
    </source>
</evidence>
<accession>A0ABW2V603</accession>
<gene>
    <name evidence="1" type="ORF">ACFQWB_16860</name>
</gene>
<dbReference type="RefSeq" id="WP_138790748.1">
    <property type="nucleotide sequence ID" value="NZ_JBHTGQ010000050.1"/>
</dbReference>
<name>A0ABW2V603_9BACL</name>
<proteinExistence type="predicted"/>
<sequence length="263" mass="29878">MSLHAQKYSLLAESISKTQKVIPTMLAVRTLKSDVQVDHLSPADSLADSVQCISSITGDCFEIRLIRRLAREQLIRLAYFAQSLEMNCSWKTAAFSKEKTSPPCSFLIDHHRRMLYVGVEVLYQSHEVVLNLAKHMIEYLSIASDGQNRPSEGSFHFVNGERLLIGQTASVTLILDREKGLRFPSMVALSDKERIVHIATVGDEIYIRSIVWRLFHQTYEPLKCYSYSVEIDQDAESYFIPLPLNVLFVLKCVPKMTFSVCAI</sequence>
<evidence type="ECO:0000313" key="1">
    <source>
        <dbReference type="EMBL" id="MFC7751587.1"/>
    </source>
</evidence>
<keyword evidence="2" id="KW-1185">Reference proteome</keyword>
<comment type="caution">
    <text evidence="1">The sequence shown here is derived from an EMBL/GenBank/DDBJ whole genome shotgun (WGS) entry which is preliminary data.</text>
</comment>
<organism evidence="1 2">
    <name type="scientific">Paenibacillus thermoaerophilus</name>
    <dbReference type="NCBI Taxonomy" id="1215385"/>
    <lineage>
        <taxon>Bacteria</taxon>
        <taxon>Bacillati</taxon>
        <taxon>Bacillota</taxon>
        <taxon>Bacilli</taxon>
        <taxon>Bacillales</taxon>
        <taxon>Paenibacillaceae</taxon>
        <taxon>Paenibacillus</taxon>
    </lineage>
</organism>
<protein>
    <submittedName>
        <fullName evidence="1">Uncharacterized protein</fullName>
    </submittedName>
</protein>
<reference evidence="2" key="1">
    <citation type="journal article" date="2019" name="Int. J. Syst. Evol. Microbiol.">
        <title>The Global Catalogue of Microorganisms (GCM) 10K type strain sequencing project: providing services to taxonomists for standard genome sequencing and annotation.</title>
        <authorList>
            <consortium name="The Broad Institute Genomics Platform"/>
            <consortium name="The Broad Institute Genome Sequencing Center for Infectious Disease"/>
            <person name="Wu L."/>
            <person name="Ma J."/>
        </authorList>
    </citation>
    <scope>NUCLEOTIDE SEQUENCE [LARGE SCALE GENOMIC DNA]</scope>
    <source>
        <strain evidence="2">JCM 18657</strain>
    </source>
</reference>
<dbReference type="EMBL" id="JBHTGQ010000050">
    <property type="protein sequence ID" value="MFC7751587.1"/>
    <property type="molecule type" value="Genomic_DNA"/>
</dbReference>